<dbReference type="InterPro" id="IPR007534">
    <property type="entry name" value="LuxE"/>
</dbReference>
<evidence type="ECO:0000259" key="1">
    <source>
        <dbReference type="Pfam" id="PF04443"/>
    </source>
</evidence>
<gene>
    <name evidence="2" type="ORF">L6773_08820</name>
</gene>
<organism evidence="2 3">
    <name type="scientific">Rhodohalobacter sulfatireducens</name>
    <dbReference type="NCBI Taxonomy" id="2911366"/>
    <lineage>
        <taxon>Bacteria</taxon>
        <taxon>Pseudomonadati</taxon>
        <taxon>Balneolota</taxon>
        <taxon>Balneolia</taxon>
        <taxon>Balneolales</taxon>
        <taxon>Balneolaceae</taxon>
        <taxon>Rhodohalobacter</taxon>
    </lineage>
</organism>
<proteinExistence type="predicted"/>
<evidence type="ECO:0000313" key="2">
    <source>
        <dbReference type="EMBL" id="MCG2588665.1"/>
    </source>
</evidence>
<protein>
    <recommendedName>
        <fullName evidence="1">Acyl-protein synthetase LuxE domain-containing protein</fullName>
    </recommendedName>
</protein>
<feature type="domain" description="Acyl-protein synthetase LuxE" evidence="1">
    <location>
        <begin position="141"/>
        <end position="327"/>
    </location>
</feature>
<accession>A0ABS9KCW2</accession>
<dbReference type="Pfam" id="PF04443">
    <property type="entry name" value="LuxE"/>
    <property type="match status" value="1"/>
</dbReference>
<dbReference type="RefSeq" id="WP_237853505.1">
    <property type="nucleotide sequence ID" value="NZ_JAKLWS010000009.1"/>
</dbReference>
<name>A0ABS9KCW2_9BACT</name>
<evidence type="ECO:0000313" key="3">
    <source>
        <dbReference type="Proteomes" id="UP001165366"/>
    </source>
</evidence>
<keyword evidence="3" id="KW-1185">Reference proteome</keyword>
<dbReference type="Proteomes" id="UP001165366">
    <property type="component" value="Unassembled WGS sequence"/>
</dbReference>
<reference evidence="2" key="2">
    <citation type="submission" date="2024-05" db="EMBL/GenBank/DDBJ databases">
        <title>Rhodohalobacter halophilus gen. nov., sp. nov., a moderately halophilic member of the family Balneolaceae.</title>
        <authorList>
            <person name="Xia J."/>
        </authorList>
    </citation>
    <scope>NUCLEOTIDE SEQUENCE</scope>
    <source>
        <strain evidence="2">WB101</strain>
    </source>
</reference>
<sequence length="331" mass="38305">MKNPEKAIELIFDLSIPFEERCSKIFEFQSLFNSIYGRFIEPFGLKPTDKPDPQDIPLFPIRGFKDGRILIETDKEPDLIFKSSGTSNMSRSIHRILSRQIYEKAILEEFKKHFPFNEYIVLFHLPGYDQNPYSSLIWMANYLIKSDPSGSSQFVTRENLDELKFQFQNREKKILLFGAAFGLMDIIESGNFEPVEHLEILETGGMKTHRREMTKPELRHALSDGFDVATDNIHSEYGMCELLSQMYATGGEWFETPHWVQVSIRDPKNPSRICEPGEEGKIGIIDLANIHSCSFILTDDRGVMDHKGRFKVLGRWNPEDLRGCNFLIDHE</sequence>
<comment type="caution">
    <text evidence="2">The sequence shown here is derived from an EMBL/GenBank/DDBJ whole genome shotgun (WGS) entry which is preliminary data.</text>
</comment>
<dbReference type="EMBL" id="JAKLWS010000009">
    <property type="protein sequence ID" value="MCG2588665.1"/>
    <property type="molecule type" value="Genomic_DNA"/>
</dbReference>
<reference evidence="2" key="1">
    <citation type="submission" date="2022-01" db="EMBL/GenBank/DDBJ databases">
        <authorList>
            <person name="Wang Y."/>
        </authorList>
    </citation>
    <scope>NUCLEOTIDE SEQUENCE</scope>
    <source>
        <strain evidence="2">WB101</strain>
    </source>
</reference>